<feature type="transmembrane region" description="Helical" evidence="7">
    <location>
        <begin position="85"/>
        <end position="105"/>
    </location>
</feature>
<keyword evidence="6" id="KW-0325">Glycoprotein</keyword>
<evidence type="ECO:0000256" key="3">
    <source>
        <dbReference type="ARBA" id="ARBA00022692"/>
    </source>
</evidence>
<evidence type="ECO:0000256" key="2">
    <source>
        <dbReference type="ARBA" id="ARBA00022448"/>
    </source>
</evidence>
<organism evidence="9 10">
    <name type="scientific">Fusarium musae</name>
    <dbReference type="NCBI Taxonomy" id="1042133"/>
    <lineage>
        <taxon>Eukaryota</taxon>
        <taxon>Fungi</taxon>
        <taxon>Dikarya</taxon>
        <taxon>Ascomycota</taxon>
        <taxon>Pezizomycotina</taxon>
        <taxon>Sordariomycetes</taxon>
        <taxon>Hypocreomycetidae</taxon>
        <taxon>Hypocreales</taxon>
        <taxon>Nectriaceae</taxon>
        <taxon>Fusarium</taxon>
    </lineage>
</organism>
<evidence type="ECO:0000313" key="9">
    <source>
        <dbReference type="EMBL" id="KAG9495120.1"/>
    </source>
</evidence>
<evidence type="ECO:0000313" key="10">
    <source>
        <dbReference type="Proteomes" id="UP000827133"/>
    </source>
</evidence>
<dbReference type="KEGG" id="fmu:J7337_013354"/>
<protein>
    <recommendedName>
        <fullName evidence="8">Major facilitator superfamily (MFS) profile domain-containing protein</fullName>
    </recommendedName>
</protein>
<dbReference type="InterPro" id="IPR011701">
    <property type="entry name" value="MFS"/>
</dbReference>
<keyword evidence="5 7" id="KW-0472">Membrane</keyword>
<dbReference type="GO" id="GO:0016020">
    <property type="term" value="C:membrane"/>
    <property type="evidence" value="ECO:0007669"/>
    <property type="project" value="UniProtKB-SubCell"/>
</dbReference>
<proteinExistence type="predicted"/>
<feature type="domain" description="Major facilitator superfamily (MFS) profile" evidence="8">
    <location>
        <begin position="1"/>
        <end position="437"/>
    </location>
</feature>
<dbReference type="FunFam" id="1.20.1250.20:FF:000018">
    <property type="entry name" value="MFS transporter permease"/>
    <property type="match status" value="1"/>
</dbReference>
<dbReference type="PANTHER" id="PTHR43791:SF67">
    <property type="entry name" value="TRANSPORTER, PUTATIVE (AFU_ORTHOLOGUE AFUA_3G04010)-RELATED"/>
    <property type="match status" value="1"/>
</dbReference>
<feature type="transmembrane region" description="Helical" evidence="7">
    <location>
        <begin position="318"/>
        <end position="339"/>
    </location>
</feature>
<name>A0A9P8D4C7_9HYPO</name>
<dbReference type="AlphaFoldDB" id="A0A9P8D4C7"/>
<reference evidence="9" key="1">
    <citation type="journal article" date="2021" name="Mol. Plant Microbe Interact.">
        <title>Telomere to telomere genome assembly of Fusarium musae F31, causal agent of crown rot disease of banana.</title>
        <authorList>
            <person name="Degradi L."/>
            <person name="Tava V."/>
            <person name="Kunova A."/>
            <person name="Cortesi P."/>
            <person name="Saracchi M."/>
            <person name="Pasquali M."/>
        </authorList>
    </citation>
    <scope>NUCLEOTIDE SEQUENCE</scope>
    <source>
        <strain evidence="9">F31</strain>
    </source>
</reference>
<dbReference type="GeneID" id="68321210"/>
<evidence type="ECO:0000256" key="5">
    <source>
        <dbReference type="ARBA" id="ARBA00023136"/>
    </source>
</evidence>
<gene>
    <name evidence="9" type="ORF">J7337_013354</name>
</gene>
<evidence type="ECO:0000256" key="7">
    <source>
        <dbReference type="SAM" id="Phobius"/>
    </source>
</evidence>
<evidence type="ECO:0000259" key="8">
    <source>
        <dbReference type="PROSITE" id="PS50850"/>
    </source>
</evidence>
<feature type="transmembrane region" description="Helical" evidence="7">
    <location>
        <begin position="145"/>
        <end position="166"/>
    </location>
</feature>
<dbReference type="SUPFAM" id="SSF103473">
    <property type="entry name" value="MFS general substrate transporter"/>
    <property type="match status" value="1"/>
</dbReference>
<dbReference type="GO" id="GO:0022857">
    <property type="term" value="F:transmembrane transporter activity"/>
    <property type="evidence" value="ECO:0007669"/>
    <property type="project" value="InterPro"/>
</dbReference>
<accession>A0A9P8D4C7</accession>
<evidence type="ECO:0000256" key="6">
    <source>
        <dbReference type="ARBA" id="ARBA00023180"/>
    </source>
</evidence>
<dbReference type="Pfam" id="PF07690">
    <property type="entry name" value="MFS_1"/>
    <property type="match status" value="1"/>
</dbReference>
<keyword evidence="10" id="KW-1185">Reference proteome</keyword>
<comment type="subcellular location">
    <subcellularLocation>
        <location evidence="1">Membrane</location>
        <topology evidence="1">Multi-pass membrane protein</topology>
    </subcellularLocation>
</comment>
<feature type="transmembrane region" description="Helical" evidence="7">
    <location>
        <begin position="345"/>
        <end position="366"/>
    </location>
</feature>
<dbReference type="EMBL" id="JAHBCI010000011">
    <property type="protein sequence ID" value="KAG9495120.1"/>
    <property type="molecule type" value="Genomic_DNA"/>
</dbReference>
<dbReference type="PANTHER" id="PTHR43791">
    <property type="entry name" value="PERMEASE-RELATED"/>
    <property type="match status" value="1"/>
</dbReference>
<dbReference type="Gene3D" id="1.20.1250.20">
    <property type="entry name" value="MFS general substrate transporter like domains"/>
    <property type="match status" value="2"/>
</dbReference>
<evidence type="ECO:0000256" key="1">
    <source>
        <dbReference type="ARBA" id="ARBA00004141"/>
    </source>
</evidence>
<feature type="transmembrane region" description="Helical" evidence="7">
    <location>
        <begin position="111"/>
        <end position="133"/>
    </location>
</feature>
<evidence type="ECO:0000256" key="4">
    <source>
        <dbReference type="ARBA" id="ARBA00022989"/>
    </source>
</evidence>
<dbReference type="PROSITE" id="PS50850">
    <property type="entry name" value="MFS"/>
    <property type="match status" value="1"/>
</dbReference>
<comment type="caution">
    <text evidence="9">The sequence shown here is derived from an EMBL/GenBank/DDBJ whole genome shotgun (WGS) entry which is preliminary data.</text>
</comment>
<feature type="transmembrane region" description="Helical" evidence="7">
    <location>
        <begin position="289"/>
        <end position="311"/>
    </location>
</feature>
<feature type="transmembrane region" description="Helical" evidence="7">
    <location>
        <begin position="252"/>
        <end position="277"/>
    </location>
</feature>
<dbReference type="RefSeq" id="XP_044674120.1">
    <property type="nucleotide sequence ID" value="XM_044830845.1"/>
</dbReference>
<keyword evidence="3 7" id="KW-0812">Transmembrane</keyword>
<dbReference type="Proteomes" id="UP000827133">
    <property type="component" value="Unassembled WGS sequence"/>
</dbReference>
<keyword evidence="2" id="KW-0813">Transport</keyword>
<dbReference type="InterPro" id="IPR036259">
    <property type="entry name" value="MFS_trans_sf"/>
</dbReference>
<sequence length="437" mass="47943">MDFKAEHEEMDHLEENVEHNARLTRRVLFKTDTRTNVGNAKIIGMEKDLGLTTLQYSQGLAVFYATYVFSELPSNLVLKRVSPRIWLPTLTVVWGIITMCLGFVSNFASFAAVRALLGVAEGGLLPGMVLYLSSIYTRGELALRIGIFYTAASLSGAFGGLLARGLAAIGPRGGLEGWRWILIIEGLMTVAAGSIVFFTLPNNLTTARYFTPEEREWAVKRLEQDRGTTMASELDEKFSWGEVRRGVFNAQVWLTSTAYFAILAGLYSFGLFLPTIVNDLHIASSANQAQLWSVIPYAVATPVTVLVAFISDRTKVRGLIILVVLPIAIVGYAVIASVQAANTRFAMTCLMALGMYASVPCILVWNSNNSAGHYKRATTSALQLAVANCGGFVASKTPLVLLNVLWCAKTNRDKKNGKYNQYTGYGDDRDPEFKMVL</sequence>
<dbReference type="InterPro" id="IPR020846">
    <property type="entry name" value="MFS_dom"/>
</dbReference>
<feature type="transmembrane region" description="Helical" evidence="7">
    <location>
        <begin position="178"/>
        <end position="200"/>
    </location>
</feature>
<keyword evidence="4 7" id="KW-1133">Transmembrane helix</keyword>